<protein>
    <submittedName>
        <fullName evidence="1">Uncharacterized protein</fullName>
    </submittedName>
</protein>
<reference evidence="1" key="1">
    <citation type="journal article" date="2020" name="Stud. Mycol.">
        <title>101 Dothideomycetes genomes: a test case for predicting lifestyles and emergence of pathogens.</title>
        <authorList>
            <person name="Haridas S."/>
            <person name="Albert R."/>
            <person name="Binder M."/>
            <person name="Bloem J."/>
            <person name="Labutti K."/>
            <person name="Salamov A."/>
            <person name="Andreopoulos B."/>
            <person name="Baker S."/>
            <person name="Barry K."/>
            <person name="Bills G."/>
            <person name="Bluhm B."/>
            <person name="Cannon C."/>
            <person name="Castanera R."/>
            <person name="Culley D."/>
            <person name="Daum C."/>
            <person name="Ezra D."/>
            <person name="Gonzalez J."/>
            <person name="Henrissat B."/>
            <person name="Kuo A."/>
            <person name="Liang C."/>
            <person name="Lipzen A."/>
            <person name="Lutzoni F."/>
            <person name="Magnuson J."/>
            <person name="Mondo S."/>
            <person name="Nolan M."/>
            <person name="Ohm R."/>
            <person name="Pangilinan J."/>
            <person name="Park H.-J."/>
            <person name="Ramirez L."/>
            <person name="Alfaro M."/>
            <person name="Sun H."/>
            <person name="Tritt A."/>
            <person name="Yoshinaga Y."/>
            <person name="Zwiers L.-H."/>
            <person name="Turgeon B."/>
            <person name="Goodwin S."/>
            <person name="Spatafora J."/>
            <person name="Crous P."/>
            <person name="Grigoriev I."/>
        </authorList>
    </citation>
    <scope>NUCLEOTIDE SEQUENCE</scope>
    <source>
        <strain evidence="1">SCOH1-5</strain>
    </source>
</reference>
<accession>A0A6A6FJJ6</accession>
<evidence type="ECO:0000313" key="1">
    <source>
        <dbReference type="EMBL" id="KAF2213408.1"/>
    </source>
</evidence>
<gene>
    <name evidence="1" type="ORF">CERZMDRAFT_90443</name>
</gene>
<organism evidence="1 2">
    <name type="scientific">Cercospora zeae-maydis SCOH1-5</name>
    <dbReference type="NCBI Taxonomy" id="717836"/>
    <lineage>
        <taxon>Eukaryota</taxon>
        <taxon>Fungi</taxon>
        <taxon>Dikarya</taxon>
        <taxon>Ascomycota</taxon>
        <taxon>Pezizomycotina</taxon>
        <taxon>Dothideomycetes</taxon>
        <taxon>Dothideomycetidae</taxon>
        <taxon>Mycosphaerellales</taxon>
        <taxon>Mycosphaerellaceae</taxon>
        <taxon>Cercospora</taxon>
    </lineage>
</organism>
<dbReference type="Proteomes" id="UP000799539">
    <property type="component" value="Unassembled WGS sequence"/>
</dbReference>
<name>A0A6A6FJJ6_9PEZI</name>
<dbReference type="OrthoDB" id="120976at2759"/>
<sequence length="130" mass="14516">RLWHVKNLGASNAVVAGVDGNVCTDRLPPSVDIIIHAVKDRPVRGEVMELLDGMQRFVDCGELDVEKAVERFVEDEGDCVTSLHEMLMQAAGVFEMELREEEEEEGVVAIDDDVKEKFVLVREDSGNFVE</sequence>
<keyword evidence="2" id="KW-1185">Reference proteome</keyword>
<feature type="non-terminal residue" evidence="1">
    <location>
        <position position="1"/>
    </location>
</feature>
<evidence type="ECO:0000313" key="2">
    <source>
        <dbReference type="Proteomes" id="UP000799539"/>
    </source>
</evidence>
<proteinExistence type="predicted"/>
<dbReference type="EMBL" id="ML992670">
    <property type="protein sequence ID" value="KAF2213408.1"/>
    <property type="molecule type" value="Genomic_DNA"/>
</dbReference>
<dbReference type="AlphaFoldDB" id="A0A6A6FJJ6"/>